<keyword evidence="1" id="KW-0812">Transmembrane</keyword>
<feature type="transmembrane region" description="Helical" evidence="1">
    <location>
        <begin position="188"/>
        <end position="206"/>
    </location>
</feature>
<dbReference type="Pfam" id="PF12412">
    <property type="entry name" value="DUF3667"/>
    <property type="match status" value="1"/>
</dbReference>
<dbReference type="OrthoDB" id="1143019at2"/>
<evidence type="ECO:0000259" key="2">
    <source>
        <dbReference type="Pfam" id="PF13240"/>
    </source>
</evidence>
<name>A0A4R6TGE7_9FLAO</name>
<evidence type="ECO:0000313" key="3">
    <source>
        <dbReference type="EMBL" id="TDQ29128.1"/>
    </source>
</evidence>
<dbReference type="Pfam" id="PF13240">
    <property type="entry name" value="Zn_Ribbon_1"/>
    <property type="match status" value="1"/>
</dbReference>
<accession>A0A4R6TGE7</accession>
<organism evidence="3 4">
    <name type="scientific">Zeaxanthinibacter enoshimensis</name>
    <dbReference type="NCBI Taxonomy" id="392009"/>
    <lineage>
        <taxon>Bacteria</taxon>
        <taxon>Pseudomonadati</taxon>
        <taxon>Bacteroidota</taxon>
        <taxon>Flavobacteriia</taxon>
        <taxon>Flavobacteriales</taxon>
        <taxon>Flavobacteriaceae</taxon>
        <taxon>Zeaxanthinibacter</taxon>
    </lineage>
</organism>
<dbReference type="InterPro" id="IPR022134">
    <property type="entry name" value="DUF3667"/>
</dbReference>
<keyword evidence="1" id="KW-1133">Transmembrane helix</keyword>
<dbReference type="InterPro" id="IPR026870">
    <property type="entry name" value="Zinc_ribbon_dom"/>
</dbReference>
<dbReference type="Proteomes" id="UP000295468">
    <property type="component" value="Unassembled WGS sequence"/>
</dbReference>
<gene>
    <name evidence="3" type="ORF">CLV82_2581</name>
</gene>
<dbReference type="AlphaFoldDB" id="A0A4R6TGE7"/>
<evidence type="ECO:0000256" key="1">
    <source>
        <dbReference type="SAM" id="Phobius"/>
    </source>
</evidence>
<feature type="transmembrane region" description="Helical" evidence="1">
    <location>
        <begin position="79"/>
        <end position="100"/>
    </location>
</feature>
<comment type="caution">
    <text evidence="3">The sequence shown here is derived from an EMBL/GenBank/DDBJ whole genome shotgun (WGS) entry which is preliminary data.</text>
</comment>
<evidence type="ECO:0000313" key="4">
    <source>
        <dbReference type="Proteomes" id="UP000295468"/>
    </source>
</evidence>
<feature type="transmembrane region" description="Helical" evidence="1">
    <location>
        <begin position="218"/>
        <end position="246"/>
    </location>
</feature>
<keyword evidence="1" id="KW-0472">Membrane</keyword>
<proteinExistence type="predicted"/>
<dbReference type="EMBL" id="SNYI01000003">
    <property type="protein sequence ID" value="TDQ29128.1"/>
    <property type="molecule type" value="Genomic_DNA"/>
</dbReference>
<keyword evidence="4" id="KW-1185">Reference proteome</keyword>
<feature type="domain" description="Zinc-ribbon" evidence="2">
    <location>
        <begin position="3"/>
        <end position="24"/>
    </location>
</feature>
<feature type="transmembrane region" description="Helical" evidence="1">
    <location>
        <begin position="128"/>
        <end position="148"/>
    </location>
</feature>
<sequence length="258" mass="29630">MTCKNCSAPLEPSSNFCNKCGAKVIRNRLNFKNLWQDIAERYFNLDNSITLTFIHLITQPEVVISGYIGGLRKKYLNPISYLGIALTLAGLLLFLLQKFFQDQMSYDIFNSGVREETMNKMMDVVMDISSFVFLLYIPVFSIAGRLTFNKKDYVLTEHIITFLYIMAQWSILSFPVSLAILIFSPDTYMKMGIPMMLTMLIYSFYVQQRIHRYSTTAFVGRGLLFSLLAFMGYIGLIMLMMVFFFASGILSLSDFRPA</sequence>
<reference evidence="3 4" key="1">
    <citation type="submission" date="2019-03" db="EMBL/GenBank/DDBJ databases">
        <title>Genomic Encyclopedia of Archaeal and Bacterial Type Strains, Phase II (KMG-II): from individual species to whole genera.</title>
        <authorList>
            <person name="Goeker M."/>
        </authorList>
    </citation>
    <scope>NUCLEOTIDE SEQUENCE [LARGE SCALE GENOMIC DNA]</scope>
    <source>
        <strain evidence="3 4">DSM 18435</strain>
    </source>
</reference>
<protein>
    <submittedName>
        <fullName evidence="3">Uncharacterized protein DUF3667</fullName>
    </submittedName>
</protein>
<feature type="transmembrane region" description="Helical" evidence="1">
    <location>
        <begin position="160"/>
        <end position="182"/>
    </location>
</feature>